<feature type="active site" description="Proton donor" evidence="8">
    <location>
        <position position="59"/>
    </location>
</feature>
<evidence type="ECO:0000256" key="9">
    <source>
        <dbReference type="SAM" id="Coils"/>
    </source>
</evidence>
<evidence type="ECO:0000256" key="1">
    <source>
        <dbReference type="ARBA" id="ARBA00010669"/>
    </source>
</evidence>
<dbReference type="Pfam" id="PF00383">
    <property type="entry name" value="dCMP_cyt_deam_1"/>
    <property type="match status" value="1"/>
</dbReference>
<evidence type="ECO:0000256" key="7">
    <source>
        <dbReference type="ARBA" id="ARBA00048045"/>
    </source>
</evidence>
<feature type="coiled-coil region" evidence="9">
    <location>
        <begin position="138"/>
        <end position="176"/>
    </location>
</feature>
<dbReference type="EC" id="3.5.4.33" evidence="8"/>
<dbReference type="PANTHER" id="PTHR11079:SF202">
    <property type="entry name" value="TRNA-SPECIFIC ADENOSINE DEAMINASE"/>
    <property type="match status" value="1"/>
</dbReference>
<evidence type="ECO:0000256" key="8">
    <source>
        <dbReference type="HAMAP-Rule" id="MF_00972"/>
    </source>
</evidence>
<keyword evidence="3 8" id="KW-0819">tRNA processing</keyword>
<dbReference type="PROSITE" id="PS00903">
    <property type="entry name" value="CYT_DCMP_DEAMINASES_1"/>
    <property type="match status" value="1"/>
</dbReference>
<feature type="domain" description="CMP/dCMP-type deaminase" evidence="10">
    <location>
        <begin position="6"/>
        <end position="115"/>
    </location>
</feature>
<keyword evidence="5 8" id="KW-0378">Hydrolase</keyword>
<reference evidence="11" key="1">
    <citation type="submission" date="2023-07" db="EMBL/GenBank/DDBJ databases">
        <title>Genome content predicts the carbon catabolic preferences of heterotrophic bacteria.</title>
        <authorList>
            <person name="Gralka M."/>
        </authorList>
    </citation>
    <scope>NUCLEOTIDE SEQUENCE</scope>
    <source>
        <strain evidence="11">I3M17_2</strain>
    </source>
</reference>
<comment type="function">
    <text evidence="8">Catalyzes the deamination of adenosine to inosine at the wobble position 34 of tRNA(Arg2).</text>
</comment>
<comment type="catalytic activity">
    <reaction evidence="7 8">
        <text>adenosine(34) in tRNA + H2O + H(+) = inosine(34) in tRNA + NH4(+)</text>
        <dbReference type="Rhea" id="RHEA:43168"/>
        <dbReference type="Rhea" id="RHEA-COMP:10373"/>
        <dbReference type="Rhea" id="RHEA-COMP:10374"/>
        <dbReference type="ChEBI" id="CHEBI:15377"/>
        <dbReference type="ChEBI" id="CHEBI:15378"/>
        <dbReference type="ChEBI" id="CHEBI:28938"/>
        <dbReference type="ChEBI" id="CHEBI:74411"/>
        <dbReference type="ChEBI" id="CHEBI:82852"/>
        <dbReference type="EC" id="3.5.4.33"/>
    </reaction>
</comment>
<dbReference type="InterPro" id="IPR002125">
    <property type="entry name" value="CMP_dCMP_dom"/>
</dbReference>
<evidence type="ECO:0000313" key="12">
    <source>
        <dbReference type="Proteomes" id="UP001169760"/>
    </source>
</evidence>
<comment type="cofactor">
    <cofactor evidence="8">
        <name>Zn(2+)</name>
        <dbReference type="ChEBI" id="CHEBI:29105"/>
    </cofactor>
    <text evidence="8">Binds 1 zinc ion per subunit.</text>
</comment>
<dbReference type="GO" id="GO:0002100">
    <property type="term" value="P:tRNA wobble adenosine to inosine editing"/>
    <property type="evidence" value="ECO:0007669"/>
    <property type="project" value="UniProtKB-UniRule"/>
</dbReference>
<keyword evidence="6 8" id="KW-0862">Zinc</keyword>
<dbReference type="GO" id="GO:0052717">
    <property type="term" value="F:tRNA-specific adenosine-34 deaminase activity"/>
    <property type="evidence" value="ECO:0007669"/>
    <property type="project" value="UniProtKB-UniRule"/>
</dbReference>
<feature type="binding site" evidence="8">
    <location>
        <position position="90"/>
    </location>
    <ligand>
        <name>Zn(2+)</name>
        <dbReference type="ChEBI" id="CHEBI:29105"/>
        <note>catalytic</note>
    </ligand>
</feature>
<evidence type="ECO:0000256" key="4">
    <source>
        <dbReference type="ARBA" id="ARBA00022723"/>
    </source>
</evidence>
<keyword evidence="9" id="KW-0175">Coiled coil</keyword>
<protein>
    <recommendedName>
        <fullName evidence="8">tRNA-specific adenosine deaminase</fullName>
        <ecNumber evidence="8">3.5.4.33</ecNumber>
    </recommendedName>
</protein>
<dbReference type="EMBL" id="JAUOPB010000003">
    <property type="protein sequence ID" value="MDO6421855.1"/>
    <property type="molecule type" value="Genomic_DNA"/>
</dbReference>
<dbReference type="RefSeq" id="WP_303491546.1">
    <property type="nucleotide sequence ID" value="NZ_JAUOPB010000003.1"/>
</dbReference>
<dbReference type="PANTHER" id="PTHR11079">
    <property type="entry name" value="CYTOSINE DEAMINASE FAMILY MEMBER"/>
    <property type="match status" value="1"/>
</dbReference>
<dbReference type="InterPro" id="IPR016192">
    <property type="entry name" value="APOBEC/CMP_deaminase_Zn-bd"/>
</dbReference>
<dbReference type="GO" id="GO:0008270">
    <property type="term" value="F:zinc ion binding"/>
    <property type="evidence" value="ECO:0007669"/>
    <property type="project" value="UniProtKB-UniRule"/>
</dbReference>
<evidence type="ECO:0000256" key="5">
    <source>
        <dbReference type="ARBA" id="ARBA00022801"/>
    </source>
</evidence>
<feature type="binding site" evidence="8">
    <location>
        <position position="87"/>
    </location>
    <ligand>
        <name>Zn(2+)</name>
        <dbReference type="ChEBI" id="CHEBI:29105"/>
        <note>catalytic</note>
    </ligand>
</feature>
<organism evidence="11 12">
    <name type="scientific">Saccharophagus degradans</name>
    <dbReference type="NCBI Taxonomy" id="86304"/>
    <lineage>
        <taxon>Bacteria</taxon>
        <taxon>Pseudomonadati</taxon>
        <taxon>Pseudomonadota</taxon>
        <taxon>Gammaproteobacteria</taxon>
        <taxon>Cellvibrionales</taxon>
        <taxon>Cellvibrionaceae</taxon>
        <taxon>Saccharophagus</taxon>
    </lineage>
</organism>
<proteinExistence type="inferred from homology"/>
<evidence type="ECO:0000256" key="6">
    <source>
        <dbReference type="ARBA" id="ARBA00022833"/>
    </source>
</evidence>
<dbReference type="CDD" id="cd01285">
    <property type="entry name" value="nucleoside_deaminase"/>
    <property type="match status" value="1"/>
</dbReference>
<keyword evidence="4 8" id="KW-0479">Metal-binding</keyword>
<dbReference type="PROSITE" id="PS51747">
    <property type="entry name" value="CYT_DCMP_DEAMINASES_2"/>
    <property type="match status" value="1"/>
</dbReference>
<accession>A0AAW7X2Y1</accession>
<evidence type="ECO:0000256" key="2">
    <source>
        <dbReference type="ARBA" id="ARBA00011738"/>
    </source>
</evidence>
<dbReference type="InterPro" id="IPR028883">
    <property type="entry name" value="tRNA_aden_deaminase"/>
</dbReference>
<dbReference type="NCBIfam" id="NF008113">
    <property type="entry name" value="PRK10860.1"/>
    <property type="match status" value="1"/>
</dbReference>
<evidence type="ECO:0000259" key="10">
    <source>
        <dbReference type="PROSITE" id="PS51747"/>
    </source>
</evidence>
<dbReference type="AlphaFoldDB" id="A0AAW7X2Y1"/>
<dbReference type="Gene3D" id="3.40.140.10">
    <property type="entry name" value="Cytidine Deaminase, domain 2"/>
    <property type="match status" value="1"/>
</dbReference>
<evidence type="ECO:0000313" key="11">
    <source>
        <dbReference type="EMBL" id="MDO6421855.1"/>
    </source>
</evidence>
<dbReference type="InterPro" id="IPR016193">
    <property type="entry name" value="Cytidine_deaminase-like"/>
</dbReference>
<name>A0AAW7X2Y1_9GAMM</name>
<dbReference type="FunFam" id="3.40.140.10:FF:000005">
    <property type="entry name" value="tRNA-specific adenosine deaminase"/>
    <property type="match status" value="1"/>
</dbReference>
<sequence length="176" mass="19528">MDDVIYSDEHWMREALKLAELAAAEHEVPVGAVVVRDNKILGSGFNTPISGCDPTAHAEITALRQAAKNEHNYRLPDATLYVTIEPCTMCLGAIMHARVARVVYGATEPKAGVIYSNPVWQQGGFFNHQVEWCGGVLANQATALIQQFFKQRREAKKQLKRLANGDENNVSELHKE</sequence>
<dbReference type="SUPFAM" id="SSF53927">
    <property type="entry name" value="Cytidine deaminase-like"/>
    <property type="match status" value="1"/>
</dbReference>
<evidence type="ECO:0000256" key="3">
    <source>
        <dbReference type="ARBA" id="ARBA00022694"/>
    </source>
</evidence>
<comment type="caution">
    <text evidence="11">The sequence shown here is derived from an EMBL/GenBank/DDBJ whole genome shotgun (WGS) entry which is preliminary data.</text>
</comment>
<dbReference type="HAMAP" id="MF_00972">
    <property type="entry name" value="tRNA_aden_deaminase"/>
    <property type="match status" value="1"/>
</dbReference>
<gene>
    <name evidence="8 11" type="primary">tadA</name>
    <name evidence="11" type="ORF">Q4521_05175</name>
</gene>
<feature type="binding site" evidence="8">
    <location>
        <position position="57"/>
    </location>
    <ligand>
        <name>Zn(2+)</name>
        <dbReference type="ChEBI" id="CHEBI:29105"/>
        <note>catalytic</note>
    </ligand>
</feature>
<comment type="similarity">
    <text evidence="1">Belongs to the cytidine and deoxycytidylate deaminase family. ADAT2 subfamily.</text>
</comment>
<dbReference type="Proteomes" id="UP001169760">
    <property type="component" value="Unassembled WGS sequence"/>
</dbReference>
<comment type="subunit">
    <text evidence="2 8">Homodimer.</text>
</comment>